<sequence>MRSTIEYGSVLWTPRTINDKKTIENLQARFIRYLFQKANGYYPKYPENISYKTLIENLPIESIEDRFTKIQMKFLEDTIKHNIDNPYILAQLKFKVPYRRIRPDPTQLFSIKKSKFKFPC</sequence>
<accession>A0A8D8X8T1</accession>
<organism evidence="1">
    <name type="scientific">Cacopsylla melanoneura</name>
    <dbReference type="NCBI Taxonomy" id="428564"/>
    <lineage>
        <taxon>Eukaryota</taxon>
        <taxon>Metazoa</taxon>
        <taxon>Ecdysozoa</taxon>
        <taxon>Arthropoda</taxon>
        <taxon>Hexapoda</taxon>
        <taxon>Insecta</taxon>
        <taxon>Pterygota</taxon>
        <taxon>Neoptera</taxon>
        <taxon>Paraneoptera</taxon>
        <taxon>Hemiptera</taxon>
        <taxon>Sternorrhyncha</taxon>
        <taxon>Psylloidea</taxon>
        <taxon>Psyllidae</taxon>
        <taxon>Psyllinae</taxon>
        <taxon>Cacopsylla</taxon>
    </lineage>
</organism>
<name>A0A8D8X8T1_9HEMI</name>
<reference evidence="1" key="1">
    <citation type="submission" date="2021-05" db="EMBL/GenBank/DDBJ databases">
        <authorList>
            <person name="Alioto T."/>
            <person name="Alioto T."/>
            <person name="Gomez Garrido J."/>
        </authorList>
    </citation>
    <scope>NUCLEOTIDE SEQUENCE</scope>
</reference>
<dbReference type="AlphaFoldDB" id="A0A8D8X8T1"/>
<dbReference type="EMBL" id="HBUF01276832">
    <property type="protein sequence ID" value="CAG6686508.1"/>
    <property type="molecule type" value="Transcribed_RNA"/>
</dbReference>
<protein>
    <submittedName>
        <fullName evidence="1">Uncharacterized protein</fullName>
    </submittedName>
</protein>
<evidence type="ECO:0000313" key="1">
    <source>
        <dbReference type="EMBL" id="CAG6686508.1"/>
    </source>
</evidence>
<proteinExistence type="predicted"/>